<feature type="domain" description="Beta-lactamase-related" evidence="1">
    <location>
        <begin position="33"/>
        <end position="403"/>
    </location>
</feature>
<proteinExistence type="predicted"/>
<dbReference type="SUPFAM" id="SSF56601">
    <property type="entry name" value="beta-lactamase/transpeptidase-like"/>
    <property type="match status" value="1"/>
</dbReference>
<organism evidence="2 3">
    <name type="scientific">Humitalea rosea</name>
    <dbReference type="NCBI Taxonomy" id="990373"/>
    <lineage>
        <taxon>Bacteria</taxon>
        <taxon>Pseudomonadati</taxon>
        <taxon>Pseudomonadota</taxon>
        <taxon>Alphaproteobacteria</taxon>
        <taxon>Acetobacterales</taxon>
        <taxon>Roseomonadaceae</taxon>
        <taxon>Humitalea</taxon>
    </lineage>
</organism>
<dbReference type="PANTHER" id="PTHR43283">
    <property type="entry name" value="BETA-LACTAMASE-RELATED"/>
    <property type="match status" value="1"/>
</dbReference>
<accession>A0A2W7INS1</accession>
<reference evidence="2 3" key="1">
    <citation type="submission" date="2018-06" db="EMBL/GenBank/DDBJ databases">
        <title>Genomic Encyclopedia of Archaeal and Bacterial Type Strains, Phase II (KMG-II): from individual species to whole genera.</title>
        <authorList>
            <person name="Goeker M."/>
        </authorList>
    </citation>
    <scope>NUCLEOTIDE SEQUENCE [LARGE SCALE GENOMIC DNA]</scope>
    <source>
        <strain evidence="2 3">DSM 24525</strain>
    </source>
</reference>
<dbReference type="EMBL" id="QKYU01000003">
    <property type="protein sequence ID" value="PZW49154.1"/>
    <property type="molecule type" value="Genomic_DNA"/>
</dbReference>
<keyword evidence="3" id="KW-1185">Reference proteome</keyword>
<dbReference type="InterPro" id="IPR012338">
    <property type="entry name" value="Beta-lactam/transpept-like"/>
</dbReference>
<protein>
    <submittedName>
        <fullName evidence="2">CubicO group peptidase (Beta-lactamase class C family)</fullName>
    </submittedName>
</protein>
<evidence type="ECO:0000259" key="1">
    <source>
        <dbReference type="Pfam" id="PF00144"/>
    </source>
</evidence>
<dbReference type="InterPro" id="IPR050789">
    <property type="entry name" value="Diverse_Enzym_Activities"/>
</dbReference>
<dbReference type="Pfam" id="PF00144">
    <property type="entry name" value="Beta-lactamase"/>
    <property type="match status" value="1"/>
</dbReference>
<dbReference type="PANTHER" id="PTHR43283:SF3">
    <property type="entry name" value="BETA-LACTAMASE FAMILY PROTEIN (AFU_ORTHOLOGUE AFUA_5G07500)"/>
    <property type="match status" value="1"/>
</dbReference>
<comment type="caution">
    <text evidence="2">The sequence shown here is derived from an EMBL/GenBank/DDBJ whole genome shotgun (WGS) entry which is preliminary data.</text>
</comment>
<evidence type="ECO:0000313" key="3">
    <source>
        <dbReference type="Proteomes" id="UP000249688"/>
    </source>
</evidence>
<dbReference type="Gene3D" id="3.40.710.10">
    <property type="entry name" value="DD-peptidase/beta-lactamase superfamily"/>
    <property type="match status" value="1"/>
</dbReference>
<dbReference type="Proteomes" id="UP000249688">
    <property type="component" value="Unassembled WGS sequence"/>
</dbReference>
<name>A0A2W7INS1_9PROT</name>
<sequence length="420" mass="44535">MLRRYFFAILLLPVLLWSQAGLGLEASSSATLNALLEKAVADQRVSAIAALVVRADGEVLYQGSAGRRDPAAAEPIGPNDLYRLASMTKPFTTVAVMQLVEQGRLNLDDPISRHLPAFHDLRVVQPGGGTVPAAREPTIRDLLRHTSGISYNFLNIPGVIEEYRRLGVDDGLAAADRGLDDNMARLAQAPLAVQPGSGWRYGLSTDVLGAVVQKVTGQPLDAYLHEHVAVPLHLDSFAFHVPAGARPRMVAAVYPVQGQGLKAMASPQVVPYPLSGGSWTADPERAFSTTAYPSGGAGATATIGDYARFARMLLNNGELDGARILRAETVAMMRTPQTGGLPINLRGPGNDFGFGFAVVTDPAAANTRQPAGTYSWGGIYGTGFWVDPTSRFAIVVMTQTGVNGGVVAGEVREAVYTAMQ</sequence>
<gene>
    <name evidence="2" type="ORF">C8P66_103180</name>
</gene>
<dbReference type="InterPro" id="IPR001466">
    <property type="entry name" value="Beta-lactam-related"/>
</dbReference>
<evidence type="ECO:0000313" key="2">
    <source>
        <dbReference type="EMBL" id="PZW49154.1"/>
    </source>
</evidence>
<dbReference type="AlphaFoldDB" id="A0A2W7INS1"/>